<dbReference type="SUPFAM" id="SSF53098">
    <property type="entry name" value="Ribonuclease H-like"/>
    <property type="match status" value="1"/>
</dbReference>
<evidence type="ECO:0000313" key="1">
    <source>
        <dbReference type="EMBL" id="KAF0727404.1"/>
    </source>
</evidence>
<dbReference type="EMBL" id="VUJU01008675">
    <property type="protein sequence ID" value="KAF0727404.1"/>
    <property type="molecule type" value="Genomic_DNA"/>
</dbReference>
<reference evidence="1 2" key="1">
    <citation type="submission" date="2019-08" db="EMBL/GenBank/DDBJ databases">
        <title>Whole genome of Aphis craccivora.</title>
        <authorList>
            <person name="Voronova N.V."/>
            <person name="Shulinski R.S."/>
            <person name="Bandarenka Y.V."/>
            <person name="Zhorov D.G."/>
            <person name="Warner D."/>
        </authorList>
    </citation>
    <scope>NUCLEOTIDE SEQUENCE [LARGE SCALE GENOMIC DNA]</scope>
    <source>
        <strain evidence="1">180601</strain>
        <tissue evidence="1">Whole Body</tissue>
    </source>
</reference>
<dbReference type="InterPro" id="IPR012337">
    <property type="entry name" value="RNaseH-like_sf"/>
</dbReference>
<evidence type="ECO:0000313" key="2">
    <source>
        <dbReference type="Proteomes" id="UP000478052"/>
    </source>
</evidence>
<gene>
    <name evidence="1" type="ORF">FWK35_00033610</name>
</gene>
<protein>
    <submittedName>
        <fullName evidence="1">Zinc finger MYM-type protein 1-like</fullName>
    </submittedName>
</protein>
<keyword evidence="2" id="KW-1185">Reference proteome</keyword>
<dbReference type="PANTHER" id="PTHR45749:SF21">
    <property type="entry name" value="DUF4371 DOMAIN-CONTAINING PROTEIN"/>
    <property type="match status" value="1"/>
</dbReference>
<sequence length="111" mass="12663">MFYSVQIDDTTADITQTTQYFITLRFVNRNWELVERFLDGFHNVSDDHTAEGLFNLISSVLNEFDIEEKLVGQCYDGASVMAGHLTGLQARVKNVAALRQMQCLHTVYRIG</sequence>
<accession>A0A6G0WJJ3</accession>
<proteinExistence type="predicted"/>
<organism evidence="1 2">
    <name type="scientific">Aphis craccivora</name>
    <name type="common">Cowpea aphid</name>
    <dbReference type="NCBI Taxonomy" id="307492"/>
    <lineage>
        <taxon>Eukaryota</taxon>
        <taxon>Metazoa</taxon>
        <taxon>Ecdysozoa</taxon>
        <taxon>Arthropoda</taxon>
        <taxon>Hexapoda</taxon>
        <taxon>Insecta</taxon>
        <taxon>Pterygota</taxon>
        <taxon>Neoptera</taxon>
        <taxon>Paraneoptera</taxon>
        <taxon>Hemiptera</taxon>
        <taxon>Sternorrhyncha</taxon>
        <taxon>Aphidomorpha</taxon>
        <taxon>Aphidoidea</taxon>
        <taxon>Aphididae</taxon>
        <taxon>Aphidini</taxon>
        <taxon>Aphis</taxon>
        <taxon>Aphis</taxon>
    </lineage>
</organism>
<comment type="caution">
    <text evidence="1">The sequence shown here is derived from an EMBL/GenBank/DDBJ whole genome shotgun (WGS) entry which is preliminary data.</text>
</comment>
<dbReference type="PANTHER" id="PTHR45749">
    <property type="match status" value="1"/>
</dbReference>
<dbReference type="Proteomes" id="UP000478052">
    <property type="component" value="Unassembled WGS sequence"/>
</dbReference>
<dbReference type="OrthoDB" id="6617004at2759"/>
<name>A0A6G0WJJ3_APHCR</name>
<dbReference type="AlphaFoldDB" id="A0A6G0WJJ3"/>